<evidence type="ECO:0000256" key="1">
    <source>
        <dbReference type="SAM" id="MobiDB-lite"/>
    </source>
</evidence>
<name>A0ABW8D133_STRBI</name>
<dbReference type="EMBL" id="JBITYT010000011">
    <property type="protein sequence ID" value="MFI9122434.1"/>
    <property type="molecule type" value="Genomic_DNA"/>
</dbReference>
<dbReference type="SUPFAM" id="SSF52540">
    <property type="entry name" value="P-loop containing nucleoside triphosphate hydrolases"/>
    <property type="match status" value="1"/>
</dbReference>
<keyword evidence="3" id="KW-0547">Nucleotide-binding</keyword>
<dbReference type="GO" id="GO:0005524">
    <property type="term" value="F:ATP binding"/>
    <property type="evidence" value="ECO:0007669"/>
    <property type="project" value="UniProtKB-KW"/>
</dbReference>
<feature type="compositionally biased region" description="Basic and acidic residues" evidence="1">
    <location>
        <begin position="247"/>
        <end position="259"/>
    </location>
</feature>
<evidence type="ECO:0000313" key="4">
    <source>
        <dbReference type="Proteomes" id="UP001614391"/>
    </source>
</evidence>
<feature type="region of interest" description="Disordered" evidence="1">
    <location>
        <begin position="215"/>
        <end position="259"/>
    </location>
</feature>
<protein>
    <submittedName>
        <fullName evidence="3">ATP-binding protein</fullName>
    </submittedName>
</protein>
<feature type="domain" description="Orc1-like AAA ATPase" evidence="2">
    <location>
        <begin position="19"/>
        <end position="156"/>
    </location>
</feature>
<dbReference type="RefSeq" id="WP_399618334.1">
    <property type="nucleotide sequence ID" value="NZ_JBITYT010000011.1"/>
</dbReference>
<dbReference type="InterPro" id="IPR027417">
    <property type="entry name" value="P-loop_NTPase"/>
</dbReference>
<evidence type="ECO:0000259" key="2">
    <source>
        <dbReference type="Pfam" id="PF13191"/>
    </source>
</evidence>
<dbReference type="InterPro" id="IPR041664">
    <property type="entry name" value="AAA_16"/>
</dbReference>
<accession>A0ABW8D133</accession>
<reference evidence="3 4" key="1">
    <citation type="submission" date="2024-10" db="EMBL/GenBank/DDBJ databases">
        <title>The Natural Products Discovery Center: Release of the First 8490 Sequenced Strains for Exploring Actinobacteria Biosynthetic Diversity.</title>
        <authorList>
            <person name="Kalkreuter E."/>
            <person name="Kautsar S.A."/>
            <person name="Yang D."/>
            <person name="Bader C.D."/>
            <person name="Teijaro C.N."/>
            <person name="Fluegel L."/>
            <person name="Davis C.M."/>
            <person name="Simpson J.R."/>
            <person name="Lauterbach L."/>
            <person name="Steele A.D."/>
            <person name="Gui C."/>
            <person name="Meng S."/>
            <person name="Li G."/>
            <person name="Viehrig K."/>
            <person name="Ye F."/>
            <person name="Su P."/>
            <person name="Kiefer A.F."/>
            <person name="Nichols A."/>
            <person name="Cepeda A.J."/>
            <person name="Yan W."/>
            <person name="Fan B."/>
            <person name="Jiang Y."/>
            <person name="Adhikari A."/>
            <person name="Zheng C.-J."/>
            <person name="Schuster L."/>
            <person name="Cowan T.M."/>
            <person name="Smanski M.J."/>
            <person name="Chevrette M.G."/>
            <person name="De Carvalho L.P.S."/>
            <person name="Shen B."/>
        </authorList>
    </citation>
    <scope>NUCLEOTIDE SEQUENCE [LARGE SCALE GENOMIC DNA]</scope>
    <source>
        <strain evidence="3 4">NPDC053346</strain>
    </source>
</reference>
<gene>
    <name evidence="3" type="ORF">ACIGW0_24115</name>
</gene>
<proteinExistence type="predicted"/>
<evidence type="ECO:0000313" key="3">
    <source>
        <dbReference type="EMBL" id="MFI9122434.1"/>
    </source>
</evidence>
<keyword evidence="4" id="KW-1185">Reference proteome</keyword>
<sequence length="298" mass="30946">MATDVIDGGHSSADGGGFGRRRVRDAFDTVVGEVTELLARRGGAVVHGPWGAGKSTLLEAVHQRWSGEVLRIRSRPGDELLPCAGLVQLSEEFLPYAGEEIDATTRLRLRVLAARTLREAPRPLVVVDDVQWLDQVSADVLSHAAGAVGRDRLAVVAAERTAGPPHRAAELLGGHPPVVPVRAAGHGEVADRLEALGLPARWSAAVLRYCGGMPDPLGDGSRPADRVGVGAGGDGGVQASVGGVEPQPRDAVPHRGAHGGRDPFRSLFGGYPVAHAVGGQTQVAAHRRAHVGGHLDSG</sequence>
<dbReference type="Proteomes" id="UP001614391">
    <property type="component" value="Unassembled WGS sequence"/>
</dbReference>
<dbReference type="Pfam" id="PF13191">
    <property type="entry name" value="AAA_16"/>
    <property type="match status" value="1"/>
</dbReference>
<organism evidence="3 4">
    <name type="scientific">Streptomyces bikiniensis</name>
    <dbReference type="NCBI Taxonomy" id="1896"/>
    <lineage>
        <taxon>Bacteria</taxon>
        <taxon>Bacillati</taxon>
        <taxon>Actinomycetota</taxon>
        <taxon>Actinomycetes</taxon>
        <taxon>Kitasatosporales</taxon>
        <taxon>Streptomycetaceae</taxon>
        <taxon>Streptomyces</taxon>
    </lineage>
</organism>
<comment type="caution">
    <text evidence="3">The sequence shown here is derived from an EMBL/GenBank/DDBJ whole genome shotgun (WGS) entry which is preliminary data.</text>
</comment>
<keyword evidence="3" id="KW-0067">ATP-binding</keyword>